<evidence type="ECO:0000259" key="1">
    <source>
        <dbReference type="Pfam" id="PF21880"/>
    </source>
</evidence>
<accession>A0ABQ0AP86</accession>
<dbReference type="Proteomes" id="UP001441944">
    <property type="component" value="Unassembled WGS sequence"/>
</dbReference>
<evidence type="ECO:0000313" key="2">
    <source>
        <dbReference type="EMBL" id="GAA6197665.1"/>
    </source>
</evidence>
<reference evidence="2 3" key="1">
    <citation type="submission" date="2024-04" db="EMBL/GenBank/DDBJ databases">
        <title>Draft genome sequence of Pseudophaeobacter arcticus NBRC 116598.</title>
        <authorList>
            <person name="Miyakawa T."/>
            <person name="Kusuya Y."/>
            <person name="Miura T."/>
        </authorList>
    </citation>
    <scope>NUCLEOTIDE SEQUENCE [LARGE SCALE GENOMIC DNA]</scope>
    <source>
        <strain evidence="2 3">SU-CL00105</strain>
    </source>
</reference>
<organism evidence="2 3">
    <name type="scientific">Pseudophaeobacter arcticus</name>
    <dbReference type="NCBI Taxonomy" id="385492"/>
    <lineage>
        <taxon>Bacteria</taxon>
        <taxon>Pseudomonadati</taxon>
        <taxon>Pseudomonadota</taxon>
        <taxon>Alphaproteobacteria</taxon>
        <taxon>Rhodobacterales</taxon>
        <taxon>Paracoccaceae</taxon>
        <taxon>Pseudophaeobacter</taxon>
    </lineage>
</organism>
<feature type="domain" description="DUF6916" evidence="1">
    <location>
        <begin position="8"/>
        <end position="96"/>
    </location>
</feature>
<protein>
    <recommendedName>
        <fullName evidence="1">DUF6916 domain-containing protein</fullName>
    </recommendedName>
</protein>
<comment type="caution">
    <text evidence="2">The sequence shown here is derived from an EMBL/GenBank/DDBJ whole genome shotgun (WGS) entry which is preliminary data.</text>
</comment>
<name>A0ABQ0AP86_9RHOB</name>
<dbReference type="RefSeq" id="WP_295451135.1">
    <property type="nucleotide sequence ID" value="NZ_BAABWU010000013.1"/>
</dbReference>
<evidence type="ECO:0000313" key="3">
    <source>
        <dbReference type="Proteomes" id="UP001441944"/>
    </source>
</evidence>
<gene>
    <name evidence="2" type="ORF">NBRC116598_31090</name>
</gene>
<dbReference type="Pfam" id="PF21880">
    <property type="entry name" value="DUF6916"/>
    <property type="match status" value="1"/>
</dbReference>
<proteinExistence type="predicted"/>
<dbReference type="EMBL" id="BAABWU010000013">
    <property type="protein sequence ID" value="GAA6197665.1"/>
    <property type="molecule type" value="Genomic_DNA"/>
</dbReference>
<dbReference type="InterPro" id="IPR054209">
    <property type="entry name" value="DUF6916"/>
</dbReference>
<keyword evidence="3" id="KW-1185">Reference proteome</keyword>
<sequence length="97" mass="10741">MFDLTTVTAEQFAKFQDQEFVITSAEPPVTLKLIEVTKLGTGEREGGAFSLLWQGPQTPALTQEIHKLSHPETGDQDLFLVPVAQKEAGFQYEAVFT</sequence>